<gene>
    <name evidence="1" type="ORF">BJBARM5_0247</name>
</gene>
<accession>D6GUU9</accession>
<dbReference type="SUPFAM" id="SSF160975">
    <property type="entry name" value="AF1531-like"/>
    <property type="match status" value="1"/>
</dbReference>
<evidence type="ECO:0000313" key="2">
    <source>
        <dbReference type="Proteomes" id="UP000009376"/>
    </source>
</evidence>
<name>D6GUU9_PARA5</name>
<dbReference type="Gene3D" id="2.40.50.140">
    <property type="entry name" value="Nucleic acid-binding proteins"/>
    <property type="match status" value="1"/>
</dbReference>
<organism evidence="1 2">
    <name type="scientific">Candidatus Parvarchaeum acidophilus ARMAN-5</name>
    <dbReference type="NCBI Taxonomy" id="662762"/>
    <lineage>
        <taxon>Archaea</taxon>
        <taxon>Candidatus Parvarchaeota</taxon>
        <taxon>Candidatus Parvarchaeum</taxon>
    </lineage>
</organism>
<evidence type="ECO:0008006" key="3">
    <source>
        <dbReference type="Google" id="ProtNLM"/>
    </source>
</evidence>
<dbReference type="AlphaFoldDB" id="D6GUU9"/>
<dbReference type="PANTHER" id="PTHR40734">
    <property type="entry name" value="TRNA-SPECIFIC ADENOSINE DEAMINASE-RELATED"/>
    <property type="match status" value="1"/>
</dbReference>
<evidence type="ECO:0000313" key="1">
    <source>
        <dbReference type="EMBL" id="EFD92993.1"/>
    </source>
</evidence>
<reference evidence="1 2" key="1">
    <citation type="journal article" date="2010" name="Proc. Natl. Acad. Sci. U.S.A.">
        <title>Enigmatic, ultrasmall, uncultivated Archaea.</title>
        <authorList>
            <person name="Baker B.J."/>
            <person name="Comolli L.R."/>
            <person name="Dick G.J."/>
            <person name="Hauser L.J."/>
            <person name="Hyatt D."/>
            <person name="Dill B.D."/>
            <person name="Land M.L."/>
            <person name="Verberkmoes N.C."/>
            <person name="Hettich R.L."/>
            <person name="Banfield J.F."/>
        </authorList>
    </citation>
    <scope>NUCLEOTIDE SEQUENCE [LARGE SCALE GENOMIC DNA]</scope>
</reference>
<dbReference type="Gene3D" id="1.10.150.280">
    <property type="entry name" value="AF1531-like domain"/>
    <property type="match status" value="1"/>
</dbReference>
<dbReference type="InterPro" id="IPR012340">
    <property type="entry name" value="NA-bd_OB-fold"/>
</dbReference>
<dbReference type="Pfam" id="PF04919">
    <property type="entry name" value="DUF655"/>
    <property type="match status" value="1"/>
</dbReference>
<dbReference type="InterPro" id="IPR007003">
    <property type="entry name" value="DUF655"/>
</dbReference>
<dbReference type="PANTHER" id="PTHR40734:SF1">
    <property type="entry name" value="DNA-BINDING PROTEIN"/>
    <property type="match status" value="1"/>
</dbReference>
<dbReference type="Proteomes" id="UP000009376">
    <property type="component" value="Unassembled WGS sequence"/>
</dbReference>
<sequence>MGKDEYAYVLEYMPFGLPDSKDRKASAIVFTDSLSLLLVALKKDVKVEPGLKVYIGENKRDEVHHIIQRITPDKLSGNGLASLNDRIATIVKENEEKYIDIINKLGSINVRLHSFHLLPGVGKKIVQKILEERTKAKFKSYEDFNERVGFTSDIAKSIEDRIMGELNGEDKYRYLLRGCSLTRQNQRLQR</sequence>
<protein>
    <recommendedName>
        <fullName evidence="3">RNA-binding protein</fullName>
    </recommendedName>
</protein>
<dbReference type="EMBL" id="GG745548">
    <property type="protein sequence ID" value="EFD92993.1"/>
    <property type="molecule type" value="Genomic_DNA"/>
</dbReference>
<proteinExistence type="predicted"/>